<comment type="similarity">
    <text evidence="1">Belongs to the cycloisomerase 2 family.</text>
</comment>
<dbReference type="EMBL" id="JARKIE010000002">
    <property type="protein sequence ID" value="KAJ7709529.1"/>
    <property type="molecule type" value="Genomic_DNA"/>
</dbReference>
<dbReference type="AlphaFoldDB" id="A0AAD7H122"/>
<evidence type="ECO:0000256" key="1">
    <source>
        <dbReference type="ARBA" id="ARBA00005564"/>
    </source>
</evidence>
<sequence>MFRSLSVLSLFISQAFGTTHTLIISGDASGGAISATFNDVNHELILTGDTPLTTGADWITLVGTARAYLTFRASATVAAYDVSCSGALTLAGSPVSVPVPVYVGVTHNSSFLFTASYPNGAIATVPLSPEGIPIAPAATTTFTATAPLASPQDQARPHSGIVDVTGQFLIFPDDGLDSLHVYSIGASSATFLYDQPSPVRPSGPRHAVLSGFPVVADWIPRLHVVNEEDNSVETWIMHYTANNVSLILQGSAVSTLEVHGGLNVSTAAELLISPNGRYLLASNRDASLFANGSIAVFRINPPTAKTALTRVSITSSGGANPRSMSLDRTGKWLAVVNGNSNSTAMFPFDQETGFLASTPVANMTGINTPQTVVWLEDRHTPTATEGEILRLQKFV</sequence>
<gene>
    <name evidence="3" type="ORF">B0H17DRAFT_1028253</name>
</gene>
<dbReference type="Gene3D" id="2.130.10.10">
    <property type="entry name" value="YVTN repeat-like/Quinoprotein amine dehydrogenase"/>
    <property type="match status" value="1"/>
</dbReference>
<dbReference type="SUPFAM" id="SSF51004">
    <property type="entry name" value="C-terminal (heme d1) domain of cytochrome cd1-nitrite reductase"/>
    <property type="match status" value="1"/>
</dbReference>
<dbReference type="Proteomes" id="UP001221757">
    <property type="component" value="Unassembled WGS sequence"/>
</dbReference>
<evidence type="ECO:0000313" key="4">
    <source>
        <dbReference type="Proteomes" id="UP001221757"/>
    </source>
</evidence>
<dbReference type="PANTHER" id="PTHR30344:SF1">
    <property type="entry name" value="6-PHOSPHOGLUCONOLACTONASE"/>
    <property type="match status" value="1"/>
</dbReference>
<dbReference type="PANTHER" id="PTHR30344">
    <property type="entry name" value="6-PHOSPHOGLUCONOLACTONASE-RELATED"/>
    <property type="match status" value="1"/>
</dbReference>
<evidence type="ECO:0000256" key="2">
    <source>
        <dbReference type="SAM" id="SignalP"/>
    </source>
</evidence>
<dbReference type="InterPro" id="IPR011048">
    <property type="entry name" value="Haem_d1_sf"/>
</dbReference>
<protein>
    <submittedName>
        <fullName evidence="3">Lactonase, 7-bladed beta-propeller-domain-containing protein</fullName>
    </submittedName>
</protein>
<proteinExistence type="inferred from homology"/>
<keyword evidence="4" id="KW-1185">Reference proteome</keyword>
<reference evidence="3" key="1">
    <citation type="submission" date="2023-03" db="EMBL/GenBank/DDBJ databases">
        <title>Massive genome expansion in bonnet fungi (Mycena s.s.) driven by repeated elements and novel gene families across ecological guilds.</title>
        <authorList>
            <consortium name="Lawrence Berkeley National Laboratory"/>
            <person name="Harder C.B."/>
            <person name="Miyauchi S."/>
            <person name="Viragh M."/>
            <person name="Kuo A."/>
            <person name="Thoen E."/>
            <person name="Andreopoulos B."/>
            <person name="Lu D."/>
            <person name="Skrede I."/>
            <person name="Drula E."/>
            <person name="Henrissat B."/>
            <person name="Morin E."/>
            <person name="Kohler A."/>
            <person name="Barry K."/>
            <person name="LaButti K."/>
            <person name="Morin E."/>
            <person name="Salamov A."/>
            <person name="Lipzen A."/>
            <person name="Mereny Z."/>
            <person name="Hegedus B."/>
            <person name="Baldrian P."/>
            <person name="Stursova M."/>
            <person name="Weitz H."/>
            <person name="Taylor A."/>
            <person name="Grigoriev I.V."/>
            <person name="Nagy L.G."/>
            <person name="Martin F."/>
            <person name="Kauserud H."/>
        </authorList>
    </citation>
    <scope>NUCLEOTIDE SEQUENCE</scope>
    <source>
        <strain evidence="3">CBHHK067</strain>
    </source>
</reference>
<feature type="signal peptide" evidence="2">
    <location>
        <begin position="1"/>
        <end position="17"/>
    </location>
</feature>
<keyword evidence="2" id="KW-0732">Signal</keyword>
<feature type="chain" id="PRO_5042070819" evidence="2">
    <location>
        <begin position="18"/>
        <end position="395"/>
    </location>
</feature>
<accession>A0AAD7H122</accession>
<dbReference type="GO" id="GO:0017057">
    <property type="term" value="F:6-phosphogluconolactonase activity"/>
    <property type="evidence" value="ECO:0007669"/>
    <property type="project" value="TreeGrafter"/>
</dbReference>
<comment type="caution">
    <text evidence="3">The sequence shown here is derived from an EMBL/GenBank/DDBJ whole genome shotgun (WGS) entry which is preliminary data.</text>
</comment>
<organism evidence="3 4">
    <name type="scientific">Mycena rosella</name>
    <name type="common">Pink bonnet</name>
    <name type="synonym">Agaricus rosellus</name>
    <dbReference type="NCBI Taxonomy" id="1033263"/>
    <lineage>
        <taxon>Eukaryota</taxon>
        <taxon>Fungi</taxon>
        <taxon>Dikarya</taxon>
        <taxon>Basidiomycota</taxon>
        <taxon>Agaricomycotina</taxon>
        <taxon>Agaricomycetes</taxon>
        <taxon>Agaricomycetidae</taxon>
        <taxon>Agaricales</taxon>
        <taxon>Marasmiineae</taxon>
        <taxon>Mycenaceae</taxon>
        <taxon>Mycena</taxon>
    </lineage>
</organism>
<dbReference type="InterPro" id="IPR019405">
    <property type="entry name" value="Lactonase_7-beta_prop"/>
</dbReference>
<dbReference type="InterPro" id="IPR050282">
    <property type="entry name" value="Cycloisomerase_2"/>
</dbReference>
<name>A0AAD7H122_MYCRO</name>
<dbReference type="InterPro" id="IPR015943">
    <property type="entry name" value="WD40/YVTN_repeat-like_dom_sf"/>
</dbReference>
<dbReference type="Pfam" id="PF10282">
    <property type="entry name" value="Lactonase"/>
    <property type="match status" value="1"/>
</dbReference>
<evidence type="ECO:0000313" key="3">
    <source>
        <dbReference type="EMBL" id="KAJ7709529.1"/>
    </source>
</evidence>